<dbReference type="InParanoid" id="E1ZCE8"/>
<dbReference type="KEGG" id="cvr:CHLNCDRAFT_144324"/>
<evidence type="ECO:0000256" key="1">
    <source>
        <dbReference type="SAM" id="MobiDB-lite"/>
    </source>
</evidence>
<proteinExistence type="predicted"/>
<dbReference type="AlphaFoldDB" id="E1ZCE8"/>
<feature type="region of interest" description="Disordered" evidence="1">
    <location>
        <begin position="423"/>
        <end position="498"/>
    </location>
</feature>
<evidence type="ECO:0000313" key="3">
    <source>
        <dbReference type="EMBL" id="EFN56804.1"/>
    </source>
</evidence>
<reference evidence="3 4" key="1">
    <citation type="journal article" date="2010" name="Plant Cell">
        <title>The Chlorella variabilis NC64A genome reveals adaptation to photosymbiosis, coevolution with viruses, and cryptic sex.</title>
        <authorList>
            <person name="Blanc G."/>
            <person name="Duncan G."/>
            <person name="Agarkova I."/>
            <person name="Borodovsky M."/>
            <person name="Gurnon J."/>
            <person name="Kuo A."/>
            <person name="Lindquist E."/>
            <person name="Lucas S."/>
            <person name="Pangilinan J."/>
            <person name="Polle J."/>
            <person name="Salamov A."/>
            <person name="Terry A."/>
            <person name="Yamada T."/>
            <person name="Dunigan D.D."/>
            <person name="Grigoriev I.V."/>
            <person name="Claverie J.M."/>
            <person name="Van Etten J.L."/>
        </authorList>
    </citation>
    <scope>NUCLEOTIDE SEQUENCE [LARGE SCALE GENOMIC DNA]</scope>
    <source>
        <strain evidence="3 4">NC64A</strain>
    </source>
</reference>
<organism evidence="4">
    <name type="scientific">Chlorella variabilis</name>
    <name type="common">Green alga</name>
    <dbReference type="NCBI Taxonomy" id="554065"/>
    <lineage>
        <taxon>Eukaryota</taxon>
        <taxon>Viridiplantae</taxon>
        <taxon>Chlorophyta</taxon>
        <taxon>core chlorophytes</taxon>
        <taxon>Trebouxiophyceae</taxon>
        <taxon>Chlorellales</taxon>
        <taxon>Chlorellaceae</taxon>
        <taxon>Chlorella clade</taxon>
        <taxon>Chlorella</taxon>
    </lineage>
</organism>
<keyword evidence="2" id="KW-0732">Signal</keyword>
<feature type="compositionally biased region" description="Pro residues" evidence="1">
    <location>
        <begin position="466"/>
        <end position="493"/>
    </location>
</feature>
<gene>
    <name evidence="3" type="ORF">CHLNCDRAFT_144324</name>
</gene>
<dbReference type="EMBL" id="GL433841">
    <property type="protein sequence ID" value="EFN56804.1"/>
    <property type="molecule type" value="Genomic_DNA"/>
</dbReference>
<feature type="compositionally biased region" description="Low complexity" evidence="1">
    <location>
        <begin position="454"/>
        <end position="465"/>
    </location>
</feature>
<evidence type="ECO:0000313" key="4">
    <source>
        <dbReference type="Proteomes" id="UP000008141"/>
    </source>
</evidence>
<dbReference type="Proteomes" id="UP000008141">
    <property type="component" value="Unassembled WGS sequence"/>
</dbReference>
<sequence>MVCPTTRAARLPPSLLAAALLLLALPGCTVDAQEPGACPEGFTGAGCVLCQSHDACAARTGHPDAMCSSTLAFDGRTRTKFYNGTVAPASAFYELLDPASLVLQCSTALVAGQALPSRDDGIIGWQWRRRRRGLAQAEAASLAGPSCSLAFALASQPVRVECVAVGCTFITGQPSFTCATSFCSCPDDDACGGTPEVGALVSGMSGQFNLTCSEAGECHLRFGGLLDSFIDAALGARECLLPEDMMGSSSTACAEGWEGSQCAVCASDAACAARYGQDTRCSWSPVFEGTSFFKSYSCQLGGDTAAEQLLGLRSVLVQCSTGLVAAGVPAAAPGCALYFAGASAQVELFCAAVGCLFVAGESTLQCSTTLCMCPPGSSCDGDEVIADLVRRANGRPFSLDCSAAGSCSIVVEGLPGSTTEATCRASECVGPPPPPPPPSSPAPPWPPAPPYAPEPGLAPEVAPGQQPAPPGEPAPSSPPPSPAAEQPPSPPPKKTGIPCPTGWGGNQCAICQSDAACTGQEGGGTGDTGATCSASLTYAPASRLKSLSCDLAQGSPLADLVEPGTLLVQCRTGAPGGGAAAPAGAAAAAVGAPQAGPGQGGAAAALDYASADAATRRRRRHRRRLLLLEPAGGRMCDVSFFTSSPRVMVQCAATDCTMEAGSAAVTCAAVACTCPDTPGCSSFAIEGLIQPVAGPFELSCDEAGRCSMALGGLPEPQLDAVCSAGECLVEGETNLPQQAGY</sequence>
<dbReference type="GeneID" id="17356015"/>
<dbReference type="RefSeq" id="XP_005848906.1">
    <property type="nucleotide sequence ID" value="XM_005848844.1"/>
</dbReference>
<feature type="signal peptide" evidence="2">
    <location>
        <begin position="1"/>
        <end position="32"/>
    </location>
</feature>
<protein>
    <submittedName>
        <fullName evidence="3">Uncharacterized protein</fullName>
    </submittedName>
</protein>
<name>E1ZCE8_CHLVA</name>
<feature type="chain" id="PRO_5003156323" evidence="2">
    <location>
        <begin position="33"/>
        <end position="741"/>
    </location>
</feature>
<accession>E1ZCE8</accession>
<evidence type="ECO:0000256" key="2">
    <source>
        <dbReference type="SAM" id="SignalP"/>
    </source>
</evidence>
<keyword evidence="4" id="KW-1185">Reference proteome</keyword>
<dbReference type="STRING" id="554065.E1ZCE8"/>
<feature type="compositionally biased region" description="Pro residues" evidence="1">
    <location>
        <begin position="430"/>
        <end position="453"/>
    </location>
</feature>